<name>A0A068R6D8_9GAMM</name>
<gene>
    <name evidence="1" type="ORF">XPG1_3186</name>
</gene>
<proteinExistence type="predicted"/>
<sequence length="65" mass="7689">MLQLKKMLPIVTEFYVAVPSNGKIYPQFIVYLLTLRALILLWRKDTNNLFLLSDVRCHRVIRLSL</sequence>
<dbReference type="KEGG" id="xpo:XPG1_3186"/>
<accession>A0A068R6D8</accession>
<reference evidence="1 2" key="1">
    <citation type="submission" date="2013-07" db="EMBL/GenBank/DDBJ databases">
        <authorList>
            <person name="Genoscope - CEA"/>
        </authorList>
    </citation>
    <scope>NUCLEOTIDE SEQUENCE [LARGE SCALE GENOMIC DNA]</scope>
    <source>
        <strain evidence="1 2">G6</strain>
    </source>
</reference>
<evidence type="ECO:0000313" key="2">
    <source>
        <dbReference type="Proteomes" id="UP000032735"/>
    </source>
</evidence>
<dbReference type="AlphaFoldDB" id="A0A068R6D8"/>
<keyword evidence="2" id="KW-1185">Reference proteome</keyword>
<dbReference type="HOGENOM" id="CLU_2848894_0_0_6"/>
<dbReference type="EMBL" id="FO704551">
    <property type="protein sequence ID" value="CDG22822.1"/>
    <property type="molecule type" value="Genomic_DNA"/>
</dbReference>
<protein>
    <submittedName>
        <fullName evidence="1">Uncharacterized protein</fullName>
    </submittedName>
</protein>
<dbReference type="Proteomes" id="UP000032735">
    <property type="component" value="Chromosome"/>
</dbReference>
<organism evidence="1 2">
    <name type="scientific">Xenorhabdus poinarii G6</name>
    <dbReference type="NCBI Taxonomy" id="1354304"/>
    <lineage>
        <taxon>Bacteria</taxon>
        <taxon>Pseudomonadati</taxon>
        <taxon>Pseudomonadota</taxon>
        <taxon>Gammaproteobacteria</taxon>
        <taxon>Enterobacterales</taxon>
        <taxon>Morganellaceae</taxon>
        <taxon>Xenorhabdus</taxon>
    </lineage>
</organism>
<evidence type="ECO:0000313" key="1">
    <source>
        <dbReference type="EMBL" id="CDG22822.1"/>
    </source>
</evidence>